<keyword evidence="3" id="KW-1185">Reference proteome</keyword>
<dbReference type="PROSITE" id="PS51819">
    <property type="entry name" value="VOC"/>
    <property type="match status" value="1"/>
</dbReference>
<evidence type="ECO:0000313" key="2">
    <source>
        <dbReference type="EMBL" id="MBI1648142.1"/>
    </source>
</evidence>
<name>A0ABS0SRD2_9FLAO</name>
<dbReference type="RefSeq" id="WP_198467699.1">
    <property type="nucleotide sequence ID" value="NZ_JAEFDC010000020.1"/>
</dbReference>
<evidence type="ECO:0000259" key="1">
    <source>
        <dbReference type="PROSITE" id="PS51819"/>
    </source>
</evidence>
<feature type="domain" description="VOC" evidence="1">
    <location>
        <begin position="4"/>
        <end position="115"/>
    </location>
</feature>
<proteinExistence type="predicted"/>
<comment type="caution">
    <text evidence="2">The sequence shown here is derived from an EMBL/GenBank/DDBJ whole genome shotgun (WGS) entry which is preliminary data.</text>
</comment>
<dbReference type="Gene3D" id="3.10.180.10">
    <property type="entry name" value="2,3-Dihydroxybiphenyl 1,2-Dioxygenase, domain 1"/>
    <property type="match status" value="1"/>
</dbReference>
<protein>
    <recommendedName>
        <fullName evidence="1">VOC domain-containing protein</fullName>
    </recommendedName>
</protein>
<dbReference type="Proteomes" id="UP000641139">
    <property type="component" value="Unassembled WGS sequence"/>
</dbReference>
<gene>
    <name evidence="2" type="ORF">I7X30_13905</name>
</gene>
<evidence type="ECO:0000313" key="3">
    <source>
        <dbReference type="Proteomes" id="UP000641139"/>
    </source>
</evidence>
<sequence length="117" mass="13840">MLQLIKFVVPIFAINVDETINFYCKLGFEIVSKDLLLRDKIIYLNIYQDTDEININEKKNKFVDLLFSIQVNNTEELKQELIDSGISITEVYDTPIGEYVYIRDPNGFRICLYELYR</sequence>
<accession>A0ABS0SRD2</accession>
<dbReference type="InterPro" id="IPR037523">
    <property type="entry name" value="VOC_core"/>
</dbReference>
<dbReference type="InterPro" id="IPR004360">
    <property type="entry name" value="Glyas_Fos-R_dOase_dom"/>
</dbReference>
<dbReference type="EMBL" id="JAEFDC010000020">
    <property type="protein sequence ID" value="MBI1648142.1"/>
    <property type="molecule type" value="Genomic_DNA"/>
</dbReference>
<dbReference type="InterPro" id="IPR029068">
    <property type="entry name" value="Glyas_Bleomycin-R_OHBP_Dase"/>
</dbReference>
<organism evidence="2 3">
    <name type="scientific">Capnocytophaga periodontitidis</name>
    <dbReference type="NCBI Taxonomy" id="2795027"/>
    <lineage>
        <taxon>Bacteria</taxon>
        <taxon>Pseudomonadati</taxon>
        <taxon>Bacteroidota</taxon>
        <taxon>Flavobacteriia</taxon>
        <taxon>Flavobacteriales</taxon>
        <taxon>Flavobacteriaceae</taxon>
        <taxon>Capnocytophaga</taxon>
    </lineage>
</organism>
<dbReference type="SUPFAM" id="SSF54593">
    <property type="entry name" value="Glyoxalase/Bleomycin resistance protein/Dihydroxybiphenyl dioxygenase"/>
    <property type="match status" value="1"/>
</dbReference>
<reference evidence="2 3" key="1">
    <citation type="journal article" date="2021" name="Int. J. Syst. Evol. Microbiol.">
        <title>Capnocytophaga periodontitidis sp. nov., isolated from subgingival plaque of periodontitis patient.</title>
        <authorList>
            <person name="Zhang Y."/>
            <person name="Qiao D."/>
            <person name="Shi W."/>
            <person name="Wu D."/>
            <person name="Cai M."/>
        </authorList>
    </citation>
    <scope>NUCLEOTIDE SEQUENCE [LARGE SCALE GENOMIC DNA]</scope>
    <source>
        <strain evidence="2 3">051621</strain>
    </source>
</reference>
<dbReference type="Pfam" id="PF00903">
    <property type="entry name" value="Glyoxalase"/>
    <property type="match status" value="1"/>
</dbReference>